<dbReference type="Pfam" id="PF01436">
    <property type="entry name" value="NHL"/>
    <property type="match status" value="4"/>
</dbReference>
<protein>
    <submittedName>
        <fullName evidence="5">6-bladed beta-propeller</fullName>
    </submittedName>
</protein>
<dbReference type="OrthoDB" id="9799230at2"/>
<dbReference type="KEGG" id="lrs:PX52LOC_05283"/>
<dbReference type="AlphaFoldDB" id="A0A5C1AHZ5"/>
<evidence type="ECO:0000256" key="3">
    <source>
        <dbReference type="ARBA" id="ARBA00023180"/>
    </source>
</evidence>
<dbReference type="PANTHER" id="PTHR10680">
    <property type="entry name" value="PEPTIDYL-GLYCINE ALPHA-AMIDATING MONOOXYGENASE"/>
    <property type="match status" value="1"/>
</dbReference>
<dbReference type="GO" id="GO:0005576">
    <property type="term" value="C:extracellular region"/>
    <property type="evidence" value="ECO:0007669"/>
    <property type="project" value="TreeGrafter"/>
</dbReference>
<proteinExistence type="predicted"/>
<sequence>MFRSARFKIVLLLLVPAVVLVVAGGRRLSKNSAGRVWGHRGVLPGEFVRPRAAVVIGDRLFVVDFTARIQSYTLDGEHTGVTFTTPDFRNGRPSGLGVDRDGNLIVADSHYHTVRIYNLDGVELRHFGGTGGKEPGQFGYVSDCVQDDEGYFYVSEFGQTDRITKLDIDGTFVKCWGVNGTGEGQFQRVRAMAFGPDRLLYVVDACNHRVQVFDREGVFVRAFGEPGTSIGQLAYPYDLAFDPAGDLYVIERGNSRVQKFTREGQPLGSWGQPGRGEGQLADPWALAVDGRGRVHVIDTENHRVQRIKF</sequence>
<dbReference type="InterPro" id="IPR011042">
    <property type="entry name" value="6-blade_b-propeller_TolB-like"/>
</dbReference>
<evidence type="ECO:0000256" key="2">
    <source>
        <dbReference type="ARBA" id="ARBA00022737"/>
    </source>
</evidence>
<dbReference type="PROSITE" id="PS51125">
    <property type="entry name" value="NHL"/>
    <property type="match status" value="4"/>
</dbReference>
<dbReference type="PANTHER" id="PTHR10680:SF28">
    <property type="entry name" value="SMP-30_GLUCONOLACTONASE_LRE-LIKE REGION DOMAIN-CONTAINING PROTEIN"/>
    <property type="match status" value="1"/>
</dbReference>
<dbReference type="RefSeq" id="WP_149112788.1">
    <property type="nucleotide sequence ID" value="NZ_CP042425.1"/>
</dbReference>
<name>A0A5C1AHZ5_9BACT</name>
<keyword evidence="1" id="KW-0732">Signal</keyword>
<dbReference type="Gene3D" id="2.120.10.30">
    <property type="entry name" value="TolB, C-terminal domain"/>
    <property type="match status" value="3"/>
</dbReference>
<keyword evidence="2" id="KW-0677">Repeat</keyword>
<gene>
    <name evidence="5" type="ORF">PX52LOC_05283</name>
</gene>
<organism evidence="5 6">
    <name type="scientific">Limnoglobus roseus</name>
    <dbReference type="NCBI Taxonomy" id="2598579"/>
    <lineage>
        <taxon>Bacteria</taxon>
        <taxon>Pseudomonadati</taxon>
        <taxon>Planctomycetota</taxon>
        <taxon>Planctomycetia</taxon>
        <taxon>Gemmatales</taxon>
        <taxon>Gemmataceae</taxon>
        <taxon>Limnoglobus</taxon>
    </lineage>
</organism>
<accession>A0A5C1AHZ5</accession>
<dbReference type="EMBL" id="CP042425">
    <property type="protein sequence ID" value="QEL18265.1"/>
    <property type="molecule type" value="Genomic_DNA"/>
</dbReference>
<keyword evidence="3" id="KW-0325">Glycoprotein</keyword>
<feature type="repeat" description="NHL" evidence="4">
    <location>
        <begin position="271"/>
        <end position="305"/>
    </location>
</feature>
<feature type="repeat" description="NHL" evidence="4">
    <location>
        <begin position="223"/>
        <end position="263"/>
    </location>
</feature>
<evidence type="ECO:0000256" key="1">
    <source>
        <dbReference type="ARBA" id="ARBA00022729"/>
    </source>
</evidence>
<dbReference type="Proteomes" id="UP000324974">
    <property type="component" value="Chromosome"/>
</dbReference>
<reference evidence="6" key="1">
    <citation type="submission" date="2019-08" db="EMBL/GenBank/DDBJ databases">
        <title>Limnoglobus roseus gen. nov., sp. nov., a novel freshwater planctomycete with a giant genome from the family Gemmataceae.</title>
        <authorList>
            <person name="Kulichevskaya I.S."/>
            <person name="Naumoff D.G."/>
            <person name="Miroshnikov K."/>
            <person name="Ivanova A."/>
            <person name="Philippov D.A."/>
            <person name="Hakobyan A."/>
            <person name="Rijpstra I.C."/>
            <person name="Sinninghe Damste J.S."/>
            <person name="Liesack W."/>
            <person name="Dedysh S.N."/>
        </authorList>
    </citation>
    <scope>NUCLEOTIDE SEQUENCE [LARGE SCALE GENOMIC DNA]</scope>
    <source>
        <strain evidence="6">PX52</strain>
    </source>
</reference>
<evidence type="ECO:0000256" key="4">
    <source>
        <dbReference type="PROSITE-ProRule" id="PRU00504"/>
    </source>
</evidence>
<keyword evidence="6" id="KW-1185">Reference proteome</keyword>
<evidence type="ECO:0000313" key="5">
    <source>
        <dbReference type="EMBL" id="QEL18265.1"/>
    </source>
</evidence>
<dbReference type="SUPFAM" id="SSF63829">
    <property type="entry name" value="Calcium-dependent phosphotriesterase"/>
    <property type="match status" value="1"/>
</dbReference>
<evidence type="ECO:0000313" key="6">
    <source>
        <dbReference type="Proteomes" id="UP000324974"/>
    </source>
</evidence>
<feature type="repeat" description="NHL" evidence="4">
    <location>
        <begin position="92"/>
        <end position="120"/>
    </location>
</feature>
<feature type="repeat" description="NHL" evidence="4">
    <location>
        <begin position="177"/>
        <end position="216"/>
    </location>
</feature>
<dbReference type="InterPro" id="IPR001258">
    <property type="entry name" value="NHL_repeat"/>
</dbReference>